<dbReference type="Proteomes" id="UP001396334">
    <property type="component" value="Unassembled WGS sequence"/>
</dbReference>
<organism evidence="2 3">
    <name type="scientific">Hibiscus sabdariffa</name>
    <name type="common">roselle</name>
    <dbReference type="NCBI Taxonomy" id="183260"/>
    <lineage>
        <taxon>Eukaryota</taxon>
        <taxon>Viridiplantae</taxon>
        <taxon>Streptophyta</taxon>
        <taxon>Embryophyta</taxon>
        <taxon>Tracheophyta</taxon>
        <taxon>Spermatophyta</taxon>
        <taxon>Magnoliopsida</taxon>
        <taxon>eudicotyledons</taxon>
        <taxon>Gunneridae</taxon>
        <taxon>Pentapetalae</taxon>
        <taxon>rosids</taxon>
        <taxon>malvids</taxon>
        <taxon>Malvales</taxon>
        <taxon>Malvaceae</taxon>
        <taxon>Malvoideae</taxon>
        <taxon>Hibiscus</taxon>
    </lineage>
</organism>
<comment type="caution">
    <text evidence="2">The sequence shown here is derived from an EMBL/GenBank/DDBJ whole genome shotgun (WGS) entry which is preliminary data.</text>
</comment>
<keyword evidence="3" id="KW-1185">Reference proteome</keyword>
<protein>
    <recommendedName>
        <fullName evidence="1">hAT-like transposase RNase-H fold domain-containing protein</fullName>
    </recommendedName>
</protein>
<evidence type="ECO:0000313" key="2">
    <source>
        <dbReference type="EMBL" id="KAK9024307.1"/>
    </source>
</evidence>
<dbReference type="InterPro" id="IPR012337">
    <property type="entry name" value="RNaseH-like_sf"/>
</dbReference>
<dbReference type="EMBL" id="JBBPBN010000015">
    <property type="protein sequence ID" value="KAK9024307.1"/>
    <property type="molecule type" value="Genomic_DNA"/>
</dbReference>
<accession>A0ABR2SHA1</accession>
<evidence type="ECO:0000313" key="3">
    <source>
        <dbReference type="Proteomes" id="UP001396334"/>
    </source>
</evidence>
<gene>
    <name evidence="2" type="ORF">V6N11_004474</name>
</gene>
<dbReference type="PANTHER" id="PTHR23272:SF177">
    <property type="entry name" value="ZINC FINGER BED DOMAIN-CONTAINING PROTEIN RICESLEEPER 1-LIKE"/>
    <property type="match status" value="1"/>
</dbReference>
<proteinExistence type="predicted"/>
<evidence type="ECO:0000259" key="1">
    <source>
        <dbReference type="Pfam" id="PF14372"/>
    </source>
</evidence>
<feature type="domain" description="hAT-like transposase RNase-H fold" evidence="1">
    <location>
        <begin position="63"/>
        <end position="161"/>
    </location>
</feature>
<dbReference type="Pfam" id="PF14372">
    <property type="entry name" value="hAT-like_RNase-H"/>
    <property type="match status" value="1"/>
</dbReference>
<dbReference type="InterPro" id="IPR025525">
    <property type="entry name" value="hAT-like_transposase_RNase-H"/>
</dbReference>
<reference evidence="2 3" key="1">
    <citation type="journal article" date="2024" name="G3 (Bethesda)">
        <title>Genome assembly of Hibiscus sabdariffa L. provides insights into metabolisms of medicinal natural products.</title>
        <authorList>
            <person name="Kim T."/>
        </authorList>
    </citation>
    <scope>NUCLEOTIDE SEQUENCE [LARGE SCALE GENOMIC DNA]</scope>
    <source>
        <strain evidence="2">TK-2024</strain>
        <tissue evidence="2">Old leaves</tissue>
    </source>
</reference>
<dbReference type="SUPFAM" id="SSF53098">
    <property type="entry name" value="Ribonuclease H-like"/>
    <property type="match status" value="1"/>
</dbReference>
<sequence>MLKVAEKYEHAFDSYARDDHSFFLDLTAGDGVPTFDDWENVQRIAKILEPFYDLTLKVSRSLDVTSHLFFEILMDIHSLLDGWANCGDLDIISMASKMRDKYNKYWGDTKNINFLVYLAIILDLRRKMEFVKFGVSLLFPIVENEVVNMTEKEFRCLFDEYSSISGRGDRIDVLHHGLGGTISVLSFG</sequence>
<dbReference type="PANTHER" id="PTHR23272">
    <property type="entry name" value="BED FINGER-RELATED"/>
    <property type="match status" value="1"/>
</dbReference>
<name>A0ABR2SHA1_9ROSI</name>